<reference evidence="4" key="1">
    <citation type="journal article" date="2009" name="Appl. Environ. Microbiol.">
        <title>Complete genome sequence of the chemolithoautotrophic marine magnetotactic coccus strain MC-1.</title>
        <authorList>
            <person name="Schubbe S."/>
            <person name="Williams T.J."/>
            <person name="Xie G."/>
            <person name="Kiss H.E."/>
            <person name="Brettin T.S."/>
            <person name="Martinez D."/>
            <person name="Ross C.A."/>
            <person name="Schuler D."/>
            <person name="Cox B.L."/>
            <person name="Nealson K.H."/>
            <person name="Bazylinski D.A."/>
        </authorList>
    </citation>
    <scope>NUCLEOTIDE SEQUENCE [LARGE SCALE GENOMIC DNA]</scope>
    <source>
        <strain evidence="4">ATCC BAA-1437 / JCM 17883 / MC-1</strain>
    </source>
</reference>
<dbReference type="Gene3D" id="2.70.70.10">
    <property type="entry name" value="Glucose Permease (Domain IIA)"/>
    <property type="match status" value="1"/>
</dbReference>
<dbReference type="PANTHER" id="PTHR21666:SF270">
    <property type="entry name" value="MUREIN HYDROLASE ACTIVATOR ENVC"/>
    <property type="match status" value="1"/>
</dbReference>
<dbReference type="GO" id="GO:0004222">
    <property type="term" value="F:metalloendopeptidase activity"/>
    <property type="evidence" value="ECO:0007669"/>
    <property type="project" value="TreeGrafter"/>
</dbReference>
<dbReference type="InterPro" id="IPR011055">
    <property type="entry name" value="Dup_hybrid_motif"/>
</dbReference>
<reference evidence="3 4" key="2">
    <citation type="journal article" date="2012" name="Int. J. Syst. Evol. Microbiol.">
        <title>Magnetococcus marinus gen. nov., sp. nov., a marine, magnetotactic bacterium that represents a novel lineage (Magnetococcaceae fam. nov.; Magnetococcales ord. nov.) at the base of the Alphaproteobacteria.</title>
        <authorList>
            <person name="Bazylinski D.A."/>
            <person name="Williams T.J."/>
            <person name="Lefevre C.T."/>
            <person name="Berg R.J."/>
            <person name="Zhang C.L."/>
            <person name="Bowser S.S."/>
            <person name="Dean A.J."/>
            <person name="Beveridge T.J."/>
        </authorList>
    </citation>
    <scope>NUCLEOTIDE SEQUENCE [LARGE SCALE GENOMIC DNA]</scope>
    <source>
        <strain evidence="4">ATCC BAA-1437 / JCM 17883 / MC-1</strain>
    </source>
</reference>
<feature type="domain" description="M23ase beta-sheet core" evidence="2">
    <location>
        <begin position="176"/>
        <end position="271"/>
    </location>
</feature>
<proteinExistence type="predicted"/>
<dbReference type="HOGENOM" id="CLU_029425_5_5_5"/>
<name>A0L6H6_MAGMM</name>
<dbReference type="KEGG" id="mgm:Mmc1_1051"/>
<evidence type="ECO:0000313" key="4">
    <source>
        <dbReference type="Proteomes" id="UP000002586"/>
    </source>
</evidence>
<sequence length="282" mass="30589" precursor="true">MHGRLFILLMLLLPSPLWAASLELSDTLIPGSAVLLTVRDFPPNSTFKGRLGQEPFPIRPNGMALVALDMAQQPGTLPLEVTITPPYGPQQRLQQTIQVGPRSYKTERIDGLPQKKVDLDPKDLARASQETNAIKATYTRRGAIPGYLGGFSMPTKGRFSGVFGSRRILNGQPRRPHNGVDIAAPTGTPLRAIAPAEVVLTGHNYFFTGNTVVLHHGDGMTSLYAHMDSIQVKEGDMVARGQQIGTIGMTGRVTGPHVHWGTMVRGQRVDPLLLPGIRSTPN</sequence>
<dbReference type="STRING" id="156889.Mmc1_1051"/>
<feature type="signal peptide" evidence="1">
    <location>
        <begin position="1"/>
        <end position="19"/>
    </location>
</feature>
<evidence type="ECO:0000256" key="1">
    <source>
        <dbReference type="SAM" id="SignalP"/>
    </source>
</evidence>
<dbReference type="InterPro" id="IPR016047">
    <property type="entry name" value="M23ase_b-sheet_dom"/>
</dbReference>
<keyword evidence="1" id="KW-0732">Signal</keyword>
<accession>A0L6H6</accession>
<feature type="chain" id="PRO_5002626931" evidence="1">
    <location>
        <begin position="20"/>
        <end position="282"/>
    </location>
</feature>
<dbReference type="EMBL" id="CP000471">
    <property type="protein sequence ID" value="ABK43569.1"/>
    <property type="molecule type" value="Genomic_DNA"/>
</dbReference>
<evidence type="ECO:0000259" key="2">
    <source>
        <dbReference type="Pfam" id="PF01551"/>
    </source>
</evidence>
<dbReference type="AlphaFoldDB" id="A0L6H6"/>
<evidence type="ECO:0000313" key="3">
    <source>
        <dbReference type="EMBL" id="ABK43569.1"/>
    </source>
</evidence>
<dbReference type="eggNOG" id="COG0739">
    <property type="taxonomic scope" value="Bacteria"/>
</dbReference>
<keyword evidence="4" id="KW-1185">Reference proteome</keyword>
<dbReference type="CDD" id="cd12797">
    <property type="entry name" value="M23_peptidase"/>
    <property type="match status" value="1"/>
</dbReference>
<dbReference type="PANTHER" id="PTHR21666">
    <property type="entry name" value="PEPTIDASE-RELATED"/>
    <property type="match status" value="1"/>
</dbReference>
<dbReference type="Pfam" id="PF01551">
    <property type="entry name" value="Peptidase_M23"/>
    <property type="match status" value="1"/>
</dbReference>
<dbReference type="InterPro" id="IPR050570">
    <property type="entry name" value="Cell_wall_metabolism_enzyme"/>
</dbReference>
<dbReference type="SUPFAM" id="SSF51261">
    <property type="entry name" value="Duplicated hybrid motif"/>
    <property type="match status" value="1"/>
</dbReference>
<gene>
    <name evidence="3" type="ordered locus">Mmc1_1051</name>
</gene>
<dbReference type="RefSeq" id="WP_011712726.1">
    <property type="nucleotide sequence ID" value="NC_008576.1"/>
</dbReference>
<organism evidence="3 4">
    <name type="scientific">Magnetococcus marinus (strain ATCC BAA-1437 / JCM 17883 / MC-1)</name>
    <dbReference type="NCBI Taxonomy" id="156889"/>
    <lineage>
        <taxon>Bacteria</taxon>
        <taxon>Pseudomonadati</taxon>
        <taxon>Pseudomonadota</taxon>
        <taxon>Magnetococcia</taxon>
        <taxon>Magnetococcales</taxon>
        <taxon>Magnetococcaceae</taxon>
        <taxon>Magnetococcus</taxon>
    </lineage>
</organism>
<dbReference type="OrthoDB" id="9815245at2"/>
<dbReference type="Proteomes" id="UP000002586">
    <property type="component" value="Chromosome"/>
</dbReference>
<protein>
    <submittedName>
        <fullName evidence="3">Peptidase M23B</fullName>
    </submittedName>
</protein>